<dbReference type="PANTHER" id="PTHR43861">
    <property type="entry name" value="TRANS-ACONITATE 2-METHYLTRANSFERASE-RELATED"/>
    <property type="match status" value="1"/>
</dbReference>
<proteinExistence type="predicted"/>
<dbReference type="Pfam" id="PF13489">
    <property type="entry name" value="Methyltransf_23"/>
    <property type="match status" value="1"/>
</dbReference>
<name>A0ABP9P155_9PSEU</name>
<dbReference type="InterPro" id="IPR013691">
    <property type="entry name" value="MeTrfase_14"/>
</dbReference>
<protein>
    <submittedName>
        <fullName evidence="3">Class I SAM-dependent methyltransferase</fullName>
    </submittedName>
</protein>
<evidence type="ECO:0000313" key="4">
    <source>
        <dbReference type="Proteomes" id="UP001500804"/>
    </source>
</evidence>
<dbReference type="PANTHER" id="PTHR43861:SF5">
    <property type="entry name" value="BLL5978 PROTEIN"/>
    <property type="match status" value="1"/>
</dbReference>
<dbReference type="GO" id="GO:0008168">
    <property type="term" value="F:methyltransferase activity"/>
    <property type="evidence" value="ECO:0007669"/>
    <property type="project" value="UniProtKB-KW"/>
</dbReference>
<dbReference type="Proteomes" id="UP001500804">
    <property type="component" value="Unassembled WGS sequence"/>
</dbReference>
<dbReference type="EMBL" id="BAABJO010000041">
    <property type="protein sequence ID" value="GAA5138681.1"/>
    <property type="molecule type" value="Genomic_DNA"/>
</dbReference>
<dbReference type="SUPFAM" id="SSF53335">
    <property type="entry name" value="S-adenosyl-L-methionine-dependent methyltransferases"/>
    <property type="match status" value="1"/>
</dbReference>
<evidence type="ECO:0000259" key="1">
    <source>
        <dbReference type="Pfam" id="PF08421"/>
    </source>
</evidence>
<organism evidence="3 4">
    <name type="scientific">Pseudonocardia adelaidensis</name>
    <dbReference type="NCBI Taxonomy" id="648754"/>
    <lineage>
        <taxon>Bacteria</taxon>
        <taxon>Bacillati</taxon>
        <taxon>Actinomycetota</taxon>
        <taxon>Actinomycetes</taxon>
        <taxon>Pseudonocardiales</taxon>
        <taxon>Pseudonocardiaceae</taxon>
        <taxon>Pseudonocardia</taxon>
    </lineage>
</organism>
<evidence type="ECO:0000313" key="3">
    <source>
        <dbReference type="EMBL" id="GAA5138681.1"/>
    </source>
</evidence>
<dbReference type="InterPro" id="IPR038576">
    <property type="entry name" value="Methyltransf_Zn-bd_dom_put_sf"/>
</dbReference>
<reference evidence="4" key="1">
    <citation type="journal article" date="2019" name="Int. J. Syst. Evol. Microbiol.">
        <title>The Global Catalogue of Microorganisms (GCM) 10K type strain sequencing project: providing services to taxonomists for standard genome sequencing and annotation.</title>
        <authorList>
            <consortium name="The Broad Institute Genomics Platform"/>
            <consortium name="The Broad Institute Genome Sequencing Center for Infectious Disease"/>
            <person name="Wu L."/>
            <person name="Ma J."/>
        </authorList>
    </citation>
    <scope>NUCLEOTIDE SEQUENCE [LARGE SCALE GENOMIC DNA]</scope>
    <source>
        <strain evidence="4">JCM 18302</strain>
    </source>
</reference>
<keyword evidence="3" id="KW-0489">Methyltransferase</keyword>
<dbReference type="Gene3D" id="3.40.50.720">
    <property type="entry name" value="NAD(P)-binding Rossmann-like Domain"/>
    <property type="match status" value="1"/>
</dbReference>
<dbReference type="InterPro" id="IPR013630">
    <property type="entry name" value="Methyltransf_Zn-bd_dom_put"/>
</dbReference>
<sequence>MQRRDKRGFDAVLTDNAAQSDAETLGPGVDGPALTCRLCGSTQLRSFLDLGATPPCERILTAEETEAPEVTYPLHVRVCGRCLLAQLPPLITPEDTFTEYAYFSSFSTSWVEHARRFVDDAAARLGLGPESFVVEVASNDGYLLQHVVERGIRCLGVEPSVNVGEAAREKGVPTLTAFLTPETGERVRAEHGPADLVCLNNVYAHIPDVIGFTRGLRSMVADGGWVSIEVQHLLTLVERTQFDTIYHEHFQYYTLLTGQRALASGGLALVDVELLDTHGGSIRMWARPTEAAGEPSERVRQVLAAEEAAGLHTAEGHDGFAEAVSRVRDDLVAFLVDARRAGKTVVGYGAPGKGNTLLNYCGIRPDLLAYTVDRNPYKHGKFTPGMRIPVLEPERIAADRPDYVLVLPWNLRDELVEQLSYVREWGGKLVFPIPELEVVS</sequence>
<evidence type="ECO:0000259" key="2">
    <source>
        <dbReference type="Pfam" id="PF08484"/>
    </source>
</evidence>
<dbReference type="GO" id="GO:0032259">
    <property type="term" value="P:methylation"/>
    <property type="evidence" value="ECO:0007669"/>
    <property type="project" value="UniProtKB-KW"/>
</dbReference>
<dbReference type="Pfam" id="PF08421">
    <property type="entry name" value="Methyltransf_13"/>
    <property type="match status" value="1"/>
</dbReference>
<keyword evidence="3" id="KW-0808">Transferase</keyword>
<dbReference type="Gene3D" id="3.40.50.150">
    <property type="entry name" value="Vaccinia Virus protein VP39"/>
    <property type="match status" value="1"/>
</dbReference>
<dbReference type="Gene3D" id="6.20.50.110">
    <property type="entry name" value="Methyltransferase, zinc-binding domain"/>
    <property type="match status" value="1"/>
</dbReference>
<gene>
    <name evidence="3" type="ORF">GCM10023320_73440</name>
</gene>
<feature type="domain" description="Methyltransferase putative zinc binding" evidence="1">
    <location>
        <begin position="36"/>
        <end position="97"/>
    </location>
</feature>
<dbReference type="Pfam" id="PF08484">
    <property type="entry name" value="Methyltransf_14"/>
    <property type="match status" value="1"/>
</dbReference>
<comment type="caution">
    <text evidence="3">The sequence shown here is derived from an EMBL/GenBank/DDBJ whole genome shotgun (WGS) entry which is preliminary data.</text>
</comment>
<dbReference type="Gene3D" id="6.10.250.3100">
    <property type="match status" value="1"/>
</dbReference>
<accession>A0ABP9P155</accession>
<keyword evidence="4" id="KW-1185">Reference proteome</keyword>
<dbReference type="InterPro" id="IPR029063">
    <property type="entry name" value="SAM-dependent_MTases_sf"/>
</dbReference>
<feature type="domain" description="C-methyltransferase" evidence="2">
    <location>
        <begin position="277"/>
        <end position="434"/>
    </location>
</feature>